<keyword evidence="4" id="KW-0472">Membrane</keyword>
<dbReference type="InterPro" id="IPR038606">
    <property type="entry name" value="To_sf"/>
</dbReference>
<dbReference type="Gene3D" id="3.15.10.30">
    <property type="entry name" value="Haemolymph juvenile hormone binding protein"/>
    <property type="match status" value="1"/>
</dbReference>
<name>A0A8U0WHJ7_9MUSC</name>
<dbReference type="KEGG" id="gfs:119634343"/>
<dbReference type="SMART" id="SM00700">
    <property type="entry name" value="JHBP"/>
    <property type="match status" value="1"/>
</dbReference>
<evidence type="ECO:0000313" key="5">
    <source>
        <dbReference type="Proteomes" id="UP000092443"/>
    </source>
</evidence>
<evidence type="ECO:0000256" key="2">
    <source>
        <dbReference type="ARBA" id="ARBA00023108"/>
    </source>
</evidence>
<protein>
    <submittedName>
        <fullName evidence="6">Uncharacterized protein LOC119634343</fullName>
    </submittedName>
</protein>
<dbReference type="InterPro" id="IPR010562">
    <property type="entry name" value="Haemolymph_juvenile_hormone-bd"/>
</dbReference>
<dbReference type="PANTHER" id="PTHR11008:SF25">
    <property type="entry name" value="IP09473P-RELATED"/>
    <property type="match status" value="1"/>
</dbReference>
<dbReference type="RefSeq" id="XP_037884356.1">
    <property type="nucleotide sequence ID" value="XM_038028428.1"/>
</dbReference>
<proteinExistence type="inferred from homology"/>
<organism evidence="5 6">
    <name type="scientific">Glossina fuscipes</name>
    <dbReference type="NCBI Taxonomy" id="7396"/>
    <lineage>
        <taxon>Eukaryota</taxon>
        <taxon>Metazoa</taxon>
        <taxon>Ecdysozoa</taxon>
        <taxon>Arthropoda</taxon>
        <taxon>Hexapoda</taxon>
        <taxon>Insecta</taxon>
        <taxon>Pterygota</taxon>
        <taxon>Neoptera</taxon>
        <taxon>Endopterygota</taxon>
        <taxon>Diptera</taxon>
        <taxon>Brachycera</taxon>
        <taxon>Muscomorpha</taxon>
        <taxon>Hippoboscoidea</taxon>
        <taxon>Glossinidae</taxon>
        <taxon>Glossina</taxon>
    </lineage>
</organism>
<comment type="similarity">
    <text evidence="3">Belongs to the TO family.</text>
</comment>
<accession>A0A8U0WHJ7</accession>
<evidence type="ECO:0000256" key="4">
    <source>
        <dbReference type="SAM" id="Phobius"/>
    </source>
</evidence>
<dbReference type="FunFam" id="3.15.10.30:FF:000001">
    <property type="entry name" value="Takeout-like protein 1"/>
    <property type="match status" value="1"/>
</dbReference>
<sequence length="286" mass="32695">MQQQTNNLVSSNALYSKIILLVFVLMCAVKRSNSFDYFKEKPSFMKSCKLSQPDLTKCSTEAIQKIVKEIMKGVPEFRDVIGSLDPLVLNDIAFKQDGAEAVNILIGLSTLIIKDMSRVQVVESRVHRNDLSFLLKLHMPELRLTGHYKLDGRILLLSLKTEGEMAIDLEDVNITTLIKTDLFGRDGYTFYNVTKVQNDINIGKLKAKFDNLFGGRNKDLERSILTSINENWREFFEVLRPSTTNVTNQITFDLLHKICLRIPAKYFLEDIPTPKQFHENISSNTL</sequence>
<evidence type="ECO:0000313" key="6">
    <source>
        <dbReference type="RefSeq" id="XP_037884356.1"/>
    </source>
</evidence>
<gene>
    <name evidence="6" type="primary">LOC119634343</name>
</gene>
<keyword evidence="1" id="KW-0732">Signal</keyword>
<keyword evidence="4" id="KW-0812">Transmembrane</keyword>
<dbReference type="Proteomes" id="UP000092443">
    <property type="component" value="Unplaced"/>
</dbReference>
<keyword evidence="4" id="KW-1133">Transmembrane helix</keyword>
<dbReference type="Pfam" id="PF06585">
    <property type="entry name" value="JHBP"/>
    <property type="match status" value="1"/>
</dbReference>
<dbReference type="GeneID" id="119634343"/>
<evidence type="ECO:0000256" key="3">
    <source>
        <dbReference type="ARBA" id="ARBA00060902"/>
    </source>
</evidence>
<keyword evidence="5" id="KW-1185">Reference proteome</keyword>
<evidence type="ECO:0000256" key="1">
    <source>
        <dbReference type="ARBA" id="ARBA00022729"/>
    </source>
</evidence>
<dbReference type="GO" id="GO:0005615">
    <property type="term" value="C:extracellular space"/>
    <property type="evidence" value="ECO:0007669"/>
    <property type="project" value="TreeGrafter"/>
</dbReference>
<dbReference type="AlphaFoldDB" id="A0A8U0WHJ7"/>
<dbReference type="PANTHER" id="PTHR11008">
    <property type="entry name" value="PROTEIN TAKEOUT-LIKE PROTEIN"/>
    <property type="match status" value="1"/>
</dbReference>
<keyword evidence="2" id="KW-0090">Biological rhythms</keyword>
<dbReference type="GO" id="GO:0007623">
    <property type="term" value="P:circadian rhythm"/>
    <property type="evidence" value="ECO:0007669"/>
    <property type="project" value="UniProtKB-ARBA"/>
</dbReference>
<feature type="transmembrane region" description="Helical" evidence="4">
    <location>
        <begin position="12"/>
        <end position="29"/>
    </location>
</feature>
<reference evidence="6" key="1">
    <citation type="submission" date="2025-08" db="UniProtKB">
        <authorList>
            <consortium name="RefSeq"/>
        </authorList>
    </citation>
    <scope>IDENTIFICATION</scope>
    <source>
        <tissue evidence="6">Whole body pupa</tissue>
    </source>
</reference>